<sequence>MDKLSLIESASHQFSIDEMVELERLYQEMGEKSLDQNFCQEIAKNFSSSSESVGKSSLSWEQVQHWFQNKQKELQAIVTLSPDPLKVVVNDSDGSILRNGHNSFATPKGKPATDLKKLKFEARSFKDLAWHDVSSFLNFRVMSTGELEVRVRYAGFGKDEDEWVNVKDGVREASIPLEPSDCHKVKDGDLVLCFVVRDDYALYCDAHVVNIQREEHGPADCKCLFTVRYLHDDSEAAISWKDVCCRPSQEKKRPLALPMQSIESLWG</sequence>
<keyword evidence="2" id="KW-0371">Homeobox</keyword>
<evidence type="ECO:0000259" key="3">
    <source>
        <dbReference type="PROSITE" id="PS50071"/>
    </source>
</evidence>
<dbReference type="Gene3D" id="2.30.30.140">
    <property type="match status" value="1"/>
</dbReference>
<dbReference type="Proteomes" id="UP001372338">
    <property type="component" value="Unassembled WGS sequence"/>
</dbReference>
<dbReference type="InterPro" id="IPR032001">
    <property type="entry name" value="SAWADEE_dom"/>
</dbReference>
<protein>
    <recommendedName>
        <fullName evidence="3">Homeobox domain-containing protein</fullName>
    </recommendedName>
</protein>
<dbReference type="InterPro" id="IPR009057">
    <property type="entry name" value="Homeodomain-like_sf"/>
</dbReference>
<dbReference type="GO" id="GO:0003677">
    <property type="term" value="F:DNA binding"/>
    <property type="evidence" value="ECO:0007669"/>
    <property type="project" value="UniProtKB-UniRule"/>
</dbReference>
<dbReference type="GO" id="GO:0005634">
    <property type="term" value="C:nucleus"/>
    <property type="evidence" value="ECO:0007669"/>
    <property type="project" value="UniProtKB-SubCell"/>
</dbReference>
<dbReference type="AlphaFoldDB" id="A0AAN9F2M6"/>
<evidence type="ECO:0000256" key="1">
    <source>
        <dbReference type="ARBA" id="ARBA00004123"/>
    </source>
</evidence>
<keyword evidence="2" id="KW-0539">Nucleus</keyword>
<dbReference type="EMBL" id="JAYWIO010000004">
    <property type="protein sequence ID" value="KAK7268529.1"/>
    <property type="molecule type" value="Genomic_DNA"/>
</dbReference>
<dbReference type="GO" id="GO:0003682">
    <property type="term" value="F:chromatin binding"/>
    <property type="evidence" value="ECO:0007669"/>
    <property type="project" value="InterPro"/>
</dbReference>
<dbReference type="PANTHER" id="PTHR33827:SF2">
    <property type="entry name" value="PROTEIN SAWADEE HOMEODOMAIN HOMOLOG 1"/>
    <property type="match status" value="1"/>
</dbReference>
<dbReference type="PROSITE" id="PS50071">
    <property type="entry name" value="HOMEOBOX_2"/>
    <property type="match status" value="1"/>
</dbReference>
<keyword evidence="2" id="KW-0238">DNA-binding</keyword>
<reference evidence="4 5" key="1">
    <citation type="submission" date="2024-01" db="EMBL/GenBank/DDBJ databases">
        <title>The genomes of 5 underutilized Papilionoideae crops provide insights into root nodulation and disease resistanc.</title>
        <authorList>
            <person name="Yuan L."/>
        </authorList>
    </citation>
    <scope>NUCLEOTIDE SEQUENCE [LARGE SCALE GENOMIC DNA]</scope>
    <source>
        <strain evidence="4">ZHUSHIDOU_FW_LH</strain>
        <tissue evidence="4">Leaf</tissue>
    </source>
</reference>
<evidence type="ECO:0000313" key="4">
    <source>
        <dbReference type="EMBL" id="KAK7268529.1"/>
    </source>
</evidence>
<evidence type="ECO:0000313" key="5">
    <source>
        <dbReference type="Proteomes" id="UP001372338"/>
    </source>
</evidence>
<dbReference type="Pfam" id="PF16719">
    <property type="entry name" value="SAWADEE"/>
    <property type="match status" value="1"/>
</dbReference>
<dbReference type="PANTHER" id="PTHR33827">
    <property type="entry name" value="PROTEIN SAWADEE HOMEODOMAIN HOMOLOG 2"/>
    <property type="match status" value="1"/>
</dbReference>
<comment type="caution">
    <text evidence="4">The sequence shown here is derived from an EMBL/GenBank/DDBJ whole genome shotgun (WGS) entry which is preliminary data.</text>
</comment>
<gene>
    <name evidence="4" type="ORF">RIF29_21229</name>
</gene>
<name>A0AAN9F2M6_CROPI</name>
<dbReference type="SUPFAM" id="SSF46689">
    <property type="entry name" value="Homeodomain-like"/>
    <property type="match status" value="1"/>
</dbReference>
<feature type="domain" description="Homeobox" evidence="3">
    <location>
        <begin position="14"/>
        <end position="77"/>
    </location>
</feature>
<dbReference type="InterPro" id="IPR001356">
    <property type="entry name" value="HD"/>
</dbReference>
<keyword evidence="5" id="KW-1185">Reference proteome</keyword>
<accession>A0AAN9F2M6</accession>
<comment type="subcellular location">
    <subcellularLocation>
        <location evidence="1 2">Nucleus</location>
    </subcellularLocation>
</comment>
<evidence type="ECO:0000256" key="2">
    <source>
        <dbReference type="PROSITE-ProRule" id="PRU00108"/>
    </source>
</evidence>
<feature type="DNA-binding region" description="Homeobox" evidence="2">
    <location>
        <begin position="16"/>
        <end position="78"/>
    </location>
</feature>
<proteinExistence type="predicted"/>
<organism evidence="4 5">
    <name type="scientific">Crotalaria pallida</name>
    <name type="common">Smooth rattlebox</name>
    <name type="synonym">Crotalaria striata</name>
    <dbReference type="NCBI Taxonomy" id="3830"/>
    <lineage>
        <taxon>Eukaryota</taxon>
        <taxon>Viridiplantae</taxon>
        <taxon>Streptophyta</taxon>
        <taxon>Embryophyta</taxon>
        <taxon>Tracheophyta</taxon>
        <taxon>Spermatophyta</taxon>
        <taxon>Magnoliopsida</taxon>
        <taxon>eudicotyledons</taxon>
        <taxon>Gunneridae</taxon>
        <taxon>Pentapetalae</taxon>
        <taxon>rosids</taxon>
        <taxon>fabids</taxon>
        <taxon>Fabales</taxon>
        <taxon>Fabaceae</taxon>
        <taxon>Papilionoideae</taxon>
        <taxon>50 kb inversion clade</taxon>
        <taxon>genistoids sensu lato</taxon>
        <taxon>core genistoids</taxon>
        <taxon>Crotalarieae</taxon>
        <taxon>Crotalaria</taxon>
    </lineage>
</organism>
<dbReference type="Gene3D" id="2.40.50.40">
    <property type="match status" value="1"/>
</dbReference>
<dbReference type="InterPro" id="IPR039276">
    <property type="entry name" value="SHH1/2"/>
</dbReference>